<feature type="transmembrane region" description="Helical" evidence="5">
    <location>
        <begin position="220"/>
        <end position="238"/>
    </location>
</feature>
<organism evidence="7 8">
    <name type="scientific">Sungkyunkwania multivorans</name>
    <dbReference type="NCBI Taxonomy" id="1173618"/>
    <lineage>
        <taxon>Bacteria</taxon>
        <taxon>Pseudomonadati</taxon>
        <taxon>Bacteroidota</taxon>
        <taxon>Flavobacteriia</taxon>
        <taxon>Flavobacteriales</taxon>
        <taxon>Flavobacteriaceae</taxon>
        <taxon>Sungkyunkwania</taxon>
    </lineage>
</organism>
<dbReference type="InterPro" id="IPR051533">
    <property type="entry name" value="WaaL-like"/>
</dbReference>
<feature type="transmembrane region" description="Helical" evidence="5">
    <location>
        <begin position="340"/>
        <end position="360"/>
    </location>
</feature>
<feature type="transmembrane region" description="Helical" evidence="5">
    <location>
        <begin position="367"/>
        <end position="387"/>
    </location>
</feature>
<reference evidence="8" key="1">
    <citation type="journal article" date="2019" name="Int. J. Syst. Evol. Microbiol.">
        <title>The Global Catalogue of Microorganisms (GCM) 10K type strain sequencing project: providing services to taxonomists for standard genome sequencing and annotation.</title>
        <authorList>
            <consortium name="The Broad Institute Genomics Platform"/>
            <consortium name="The Broad Institute Genome Sequencing Center for Infectious Disease"/>
            <person name="Wu L."/>
            <person name="Ma J."/>
        </authorList>
    </citation>
    <scope>NUCLEOTIDE SEQUENCE [LARGE SCALE GENOMIC DNA]</scope>
    <source>
        <strain evidence="8">CCUG 62952</strain>
    </source>
</reference>
<keyword evidence="8" id="KW-1185">Reference proteome</keyword>
<keyword evidence="3 5" id="KW-1133">Transmembrane helix</keyword>
<dbReference type="InterPro" id="IPR007016">
    <property type="entry name" value="O-antigen_ligase-rel_domated"/>
</dbReference>
<feature type="transmembrane region" description="Helical" evidence="5">
    <location>
        <begin position="197"/>
        <end position="214"/>
    </location>
</feature>
<comment type="subcellular location">
    <subcellularLocation>
        <location evidence="1">Membrane</location>
        <topology evidence="1">Multi-pass membrane protein</topology>
    </subcellularLocation>
</comment>
<feature type="transmembrane region" description="Helical" evidence="5">
    <location>
        <begin position="173"/>
        <end position="190"/>
    </location>
</feature>
<feature type="transmembrane region" description="Helical" evidence="5">
    <location>
        <begin position="245"/>
        <end position="266"/>
    </location>
</feature>
<evidence type="ECO:0000259" key="6">
    <source>
        <dbReference type="Pfam" id="PF04932"/>
    </source>
</evidence>
<evidence type="ECO:0000256" key="2">
    <source>
        <dbReference type="ARBA" id="ARBA00022692"/>
    </source>
</evidence>
<feature type="transmembrane region" description="Helical" evidence="5">
    <location>
        <begin position="15"/>
        <end position="32"/>
    </location>
</feature>
<dbReference type="RefSeq" id="WP_386408883.1">
    <property type="nucleotide sequence ID" value="NZ_JBHTJH010000017.1"/>
</dbReference>
<keyword evidence="4 5" id="KW-0472">Membrane</keyword>
<feature type="transmembrane region" description="Helical" evidence="5">
    <location>
        <begin position="38"/>
        <end position="53"/>
    </location>
</feature>
<dbReference type="Proteomes" id="UP001596978">
    <property type="component" value="Unassembled WGS sequence"/>
</dbReference>
<evidence type="ECO:0000256" key="3">
    <source>
        <dbReference type="ARBA" id="ARBA00022989"/>
    </source>
</evidence>
<dbReference type="PANTHER" id="PTHR37422:SF13">
    <property type="entry name" value="LIPOPOLYSACCHARIDE BIOSYNTHESIS PROTEIN PA4999-RELATED"/>
    <property type="match status" value="1"/>
</dbReference>
<protein>
    <submittedName>
        <fullName evidence="7">O-antigen ligase family protein</fullName>
    </submittedName>
</protein>
<proteinExistence type="predicted"/>
<dbReference type="Pfam" id="PF04932">
    <property type="entry name" value="Wzy_C"/>
    <property type="match status" value="1"/>
</dbReference>
<evidence type="ECO:0000256" key="4">
    <source>
        <dbReference type="ARBA" id="ARBA00023136"/>
    </source>
</evidence>
<feature type="transmembrane region" description="Helical" evidence="5">
    <location>
        <begin position="65"/>
        <end position="83"/>
    </location>
</feature>
<evidence type="ECO:0000256" key="5">
    <source>
        <dbReference type="SAM" id="Phobius"/>
    </source>
</evidence>
<accession>A0ABW3D0Z1</accession>
<evidence type="ECO:0000313" key="7">
    <source>
        <dbReference type="EMBL" id="MFD0863127.1"/>
    </source>
</evidence>
<dbReference type="EMBL" id="JBHTJH010000017">
    <property type="protein sequence ID" value="MFD0863127.1"/>
    <property type="molecule type" value="Genomic_DNA"/>
</dbReference>
<keyword evidence="7" id="KW-0436">Ligase</keyword>
<dbReference type="PANTHER" id="PTHR37422">
    <property type="entry name" value="TEICHURONIC ACID BIOSYNTHESIS PROTEIN TUAE"/>
    <property type="match status" value="1"/>
</dbReference>
<gene>
    <name evidence="7" type="ORF">ACFQ1M_13005</name>
</gene>
<evidence type="ECO:0000313" key="8">
    <source>
        <dbReference type="Proteomes" id="UP001596978"/>
    </source>
</evidence>
<feature type="transmembrane region" description="Helical" evidence="5">
    <location>
        <begin position="89"/>
        <end position="109"/>
    </location>
</feature>
<dbReference type="GO" id="GO:0016874">
    <property type="term" value="F:ligase activity"/>
    <property type="evidence" value="ECO:0007669"/>
    <property type="project" value="UniProtKB-KW"/>
</dbReference>
<feature type="transmembrane region" description="Helical" evidence="5">
    <location>
        <begin position="121"/>
        <end position="141"/>
    </location>
</feature>
<keyword evidence="2 5" id="KW-0812">Transmembrane</keyword>
<evidence type="ECO:0000256" key="1">
    <source>
        <dbReference type="ARBA" id="ARBA00004141"/>
    </source>
</evidence>
<feature type="domain" description="O-antigen ligase-related" evidence="6">
    <location>
        <begin position="226"/>
        <end position="352"/>
    </location>
</feature>
<comment type="caution">
    <text evidence="7">The sequence shown here is derived from an EMBL/GenBank/DDBJ whole genome shotgun (WGS) entry which is preliminary data.</text>
</comment>
<name>A0ABW3D0Z1_9FLAO</name>
<sequence>MTLINTLREKFQKKNLDLIFILLLGVVVTFPLEKINPKFIFALFGVQLILTFIRRKHIEFKATPFLWLLIFWYGLNIFGLLYTDNLPRAGNMISRQISLLLFPLFYAVYRVKNITFLFKAYIIAIASFILIFELHTVYRFFYLSDTFPLNLKLFLSYRYTGAELTKLIAMHNTYFAIYVMFANVLIISFLSRVKKKIYIILLLLLVAFQSIFILQMVAKTAIILNTVIVIASLSYFLSKGRRLKTLVFLIALVLGTAWFTTTYFNLPMQRIVDRFVELQEGDRVTKETRYKIWKASIPIIREHILLGVGTGDVEQELHKEYAKRGIASKSNIHNQYLDSLMRFGILGLLTFLVVFGFGFVRAVKTDNYVYFCFLVIIMGCCMTENILSRQWGITFYACFNYLLYLNHPKKEQ</sequence>